<dbReference type="OrthoDB" id="10385157at2759"/>
<gene>
    <name evidence="1" type="ORF">T02_920</name>
</gene>
<dbReference type="EMBL" id="JYDW01000204">
    <property type="protein sequence ID" value="KRZ52097.1"/>
    <property type="molecule type" value="Genomic_DNA"/>
</dbReference>
<dbReference type="AlphaFoldDB" id="A0A0V1KY44"/>
<protein>
    <submittedName>
        <fullName evidence="1">Uncharacterized protein</fullName>
    </submittedName>
</protein>
<comment type="caution">
    <text evidence="1">The sequence shown here is derived from an EMBL/GenBank/DDBJ whole genome shotgun (WGS) entry which is preliminary data.</text>
</comment>
<dbReference type="Proteomes" id="UP000054721">
    <property type="component" value="Unassembled WGS sequence"/>
</dbReference>
<name>A0A0V1KY44_9BILA</name>
<accession>A0A0V1KY44</accession>
<organism evidence="1 2">
    <name type="scientific">Trichinella nativa</name>
    <dbReference type="NCBI Taxonomy" id="6335"/>
    <lineage>
        <taxon>Eukaryota</taxon>
        <taxon>Metazoa</taxon>
        <taxon>Ecdysozoa</taxon>
        <taxon>Nematoda</taxon>
        <taxon>Enoplea</taxon>
        <taxon>Dorylaimia</taxon>
        <taxon>Trichinellida</taxon>
        <taxon>Trichinellidae</taxon>
        <taxon>Trichinella</taxon>
    </lineage>
</organism>
<proteinExistence type="predicted"/>
<sequence length="147" mass="16549">MFHNVNLQNRNMCKLRRMNKAEKIQADISIKSCGGGWLILNVPNLRMLKTFKAGQLITSGKRAVEKSQNQKQTRLENGHRNRLCFETERETTDKRPCKNAPKTGVLLERSEFSPPSFFTGHSVHLAICCCTLVVPQSQYLSASSPSA</sequence>
<keyword evidence="2" id="KW-1185">Reference proteome</keyword>
<evidence type="ECO:0000313" key="2">
    <source>
        <dbReference type="Proteomes" id="UP000054721"/>
    </source>
</evidence>
<reference evidence="1 2" key="1">
    <citation type="submission" date="2015-05" db="EMBL/GenBank/DDBJ databases">
        <title>Evolution of Trichinella species and genotypes.</title>
        <authorList>
            <person name="Korhonen P.K."/>
            <person name="Edoardo P."/>
            <person name="Giuseppe L.R."/>
            <person name="Gasser R.B."/>
        </authorList>
    </citation>
    <scope>NUCLEOTIDE SEQUENCE [LARGE SCALE GENOMIC DNA]</scope>
    <source>
        <strain evidence="1">ISS10</strain>
    </source>
</reference>
<evidence type="ECO:0000313" key="1">
    <source>
        <dbReference type="EMBL" id="KRZ52097.1"/>
    </source>
</evidence>